<evidence type="ECO:0000256" key="7">
    <source>
        <dbReference type="ARBA" id="ARBA00023136"/>
    </source>
</evidence>
<keyword evidence="7 8" id="KW-0472">Membrane</keyword>
<evidence type="ECO:0000256" key="6">
    <source>
        <dbReference type="ARBA" id="ARBA00022989"/>
    </source>
</evidence>
<keyword evidence="3" id="KW-0813">Transport</keyword>
<evidence type="ECO:0000256" key="3">
    <source>
        <dbReference type="ARBA" id="ARBA00022448"/>
    </source>
</evidence>
<accession>A0A9P6Z1C6</accession>
<keyword evidence="10" id="KW-1185">Reference proteome</keyword>
<dbReference type="PANTHER" id="PTHR31686:SF1">
    <property type="entry name" value="SULFITE EFFLUX PUMP SSU1"/>
    <property type="match status" value="1"/>
</dbReference>
<dbReference type="GO" id="GO:0005886">
    <property type="term" value="C:plasma membrane"/>
    <property type="evidence" value="ECO:0007669"/>
    <property type="project" value="UniProtKB-SubCell"/>
</dbReference>
<feature type="transmembrane region" description="Helical" evidence="8">
    <location>
        <begin position="155"/>
        <end position="177"/>
    </location>
</feature>
<evidence type="ECO:0000256" key="4">
    <source>
        <dbReference type="ARBA" id="ARBA00022475"/>
    </source>
</evidence>
<name>A0A9P6Z1C6_9FUNG</name>
<evidence type="ECO:0000256" key="1">
    <source>
        <dbReference type="ARBA" id="ARBA00004651"/>
    </source>
</evidence>
<keyword evidence="6 8" id="KW-1133">Transmembrane helix</keyword>
<dbReference type="InterPro" id="IPR004695">
    <property type="entry name" value="SLAC1/Mae1/Ssu1/TehA"/>
</dbReference>
<feature type="transmembrane region" description="Helical" evidence="8">
    <location>
        <begin position="47"/>
        <end position="68"/>
    </location>
</feature>
<comment type="caution">
    <text evidence="9">The sequence shown here is derived from an EMBL/GenBank/DDBJ whole genome shotgun (WGS) entry which is preliminary data.</text>
</comment>
<dbReference type="InterPro" id="IPR038665">
    <property type="entry name" value="Voltage-dep_anion_channel_sf"/>
</dbReference>
<feature type="transmembrane region" description="Helical" evidence="8">
    <location>
        <begin position="221"/>
        <end position="242"/>
    </location>
</feature>
<protein>
    <recommendedName>
        <fullName evidence="11">C4-dicarboxylate transporter/malic acid transport protein</fullName>
    </recommendedName>
</protein>
<proteinExistence type="inferred from homology"/>
<dbReference type="InterPro" id="IPR051629">
    <property type="entry name" value="Sulfite_efflux_TDT"/>
</dbReference>
<organism evidence="9 10">
    <name type="scientific">Rhizopus delemar</name>
    <dbReference type="NCBI Taxonomy" id="936053"/>
    <lineage>
        <taxon>Eukaryota</taxon>
        <taxon>Fungi</taxon>
        <taxon>Fungi incertae sedis</taxon>
        <taxon>Mucoromycota</taxon>
        <taxon>Mucoromycotina</taxon>
        <taxon>Mucoromycetes</taxon>
        <taxon>Mucorales</taxon>
        <taxon>Mucorineae</taxon>
        <taxon>Rhizopodaceae</taxon>
        <taxon>Rhizopus</taxon>
    </lineage>
</organism>
<dbReference type="Proteomes" id="UP000740926">
    <property type="component" value="Unassembled WGS sequence"/>
</dbReference>
<gene>
    <name evidence="9" type="ORF">G6F50_007025</name>
</gene>
<evidence type="ECO:0000256" key="5">
    <source>
        <dbReference type="ARBA" id="ARBA00022692"/>
    </source>
</evidence>
<dbReference type="PANTHER" id="PTHR31686">
    <property type="match status" value="1"/>
</dbReference>
<keyword evidence="4" id="KW-1003">Cell membrane</keyword>
<dbReference type="Gene3D" id="1.50.10.150">
    <property type="entry name" value="Voltage-dependent anion channel"/>
    <property type="match status" value="1"/>
</dbReference>
<evidence type="ECO:0008006" key="11">
    <source>
        <dbReference type="Google" id="ProtNLM"/>
    </source>
</evidence>
<dbReference type="Pfam" id="PF03595">
    <property type="entry name" value="SLAC1"/>
    <property type="match status" value="1"/>
</dbReference>
<feature type="transmembrane region" description="Helical" evidence="8">
    <location>
        <begin position="89"/>
        <end position="108"/>
    </location>
</feature>
<feature type="transmembrane region" description="Helical" evidence="8">
    <location>
        <begin position="302"/>
        <end position="320"/>
    </location>
</feature>
<evidence type="ECO:0000256" key="8">
    <source>
        <dbReference type="SAM" id="Phobius"/>
    </source>
</evidence>
<dbReference type="AlphaFoldDB" id="A0A9P6Z1C6"/>
<reference evidence="9 10" key="1">
    <citation type="journal article" date="2020" name="Microb. Genom.">
        <title>Genetic diversity of clinical and environmental Mucorales isolates obtained from an investigation of mucormycosis cases among solid organ transplant recipients.</title>
        <authorList>
            <person name="Nguyen M.H."/>
            <person name="Kaul D."/>
            <person name="Muto C."/>
            <person name="Cheng S.J."/>
            <person name="Richter R.A."/>
            <person name="Bruno V.M."/>
            <person name="Liu G."/>
            <person name="Beyhan S."/>
            <person name="Sundermann A.J."/>
            <person name="Mounaud S."/>
            <person name="Pasculle A.W."/>
            <person name="Nierman W.C."/>
            <person name="Driscoll E."/>
            <person name="Cumbie R."/>
            <person name="Clancy C.J."/>
            <person name="Dupont C.L."/>
        </authorList>
    </citation>
    <scope>NUCLEOTIDE SEQUENCE [LARGE SCALE GENOMIC DNA]</scope>
    <source>
        <strain evidence="9 10">GL24</strain>
    </source>
</reference>
<feature type="transmembrane region" description="Helical" evidence="8">
    <location>
        <begin position="262"/>
        <end position="290"/>
    </location>
</feature>
<feature type="transmembrane region" description="Helical" evidence="8">
    <location>
        <begin position="120"/>
        <end position="143"/>
    </location>
</feature>
<sequence>MIEKKKKGFSEVIRHFTPSWFSVTMGTGIISILLQGFPFQFKGLQTISLVIYLINVVVYCVLTIITILRYIMFPGIFMLMIKHPAQSMFVGTIPMGLTTITNYTTIVLIDKFSWAADLAFILWCIEFALTVFSCFLVPYYFIVHHAHALETMNGTWLLPIVPAVVTAASGGLLCHYLDQTKALVILIISYITMGVGLLLALSIIVIYFYRLAIHKLPPKEVIISAFLPLGPLGQGAYGMIQLGSGAQLILGDRYISGLGNTAYGTGFIIALLLWGYGLWYLVIAICSVGITLKQKIPFNMGWWGLTFPLGVYTAATLAIAKILDSMFFYVLTSIFTCSLVILWIIVAIKTIIGAATGKLFLAPCLSMVQ</sequence>
<feature type="transmembrane region" description="Helical" evidence="8">
    <location>
        <begin position="326"/>
        <end position="348"/>
    </location>
</feature>
<dbReference type="FunFam" id="1.50.10.150:FF:000004">
    <property type="entry name" value="Malic acid transporter"/>
    <property type="match status" value="1"/>
</dbReference>
<dbReference type="CDD" id="cd09318">
    <property type="entry name" value="TDT_SSU1"/>
    <property type="match status" value="1"/>
</dbReference>
<evidence type="ECO:0000313" key="10">
    <source>
        <dbReference type="Proteomes" id="UP000740926"/>
    </source>
</evidence>
<comment type="subcellular location">
    <subcellularLocation>
        <location evidence="1">Cell membrane</location>
        <topology evidence="1">Multi-pass membrane protein</topology>
    </subcellularLocation>
</comment>
<dbReference type="GO" id="GO:0000319">
    <property type="term" value="F:sulfite transmembrane transporter activity"/>
    <property type="evidence" value="ECO:0007669"/>
    <property type="project" value="TreeGrafter"/>
</dbReference>
<evidence type="ECO:0000313" key="9">
    <source>
        <dbReference type="EMBL" id="KAG1568723.1"/>
    </source>
</evidence>
<evidence type="ECO:0000256" key="2">
    <source>
        <dbReference type="ARBA" id="ARBA00008566"/>
    </source>
</evidence>
<comment type="similarity">
    <text evidence="2">Belongs to the tellurite-resistance/dicarboxylate transporter (TDT) family.</text>
</comment>
<feature type="transmembrane region" description="Helical" evidence="8">
    <location>
        <begin position="20"/>
        <end position="41"/>
    </location>
</feature>
<feature type="transmembrane region" description="Helical" evidence="8">
    <location>
        <begin position="183"/>
        <end position="209"/>
    </location>
</feature>
<dbReference type="EMBL" id="JAANIU010001077">
    <property type="protein sequence ID" value="KAG1568723.1"/>
    <property type="molecule type" value="Genomic_DNA"/>
</dbReference>
<keyword evidence="5 8" id="KW-0812">Transmembrane</keyword>